<keyword evidence="2" id="KW-1185">Reference proteome</keyword>
<dbReference type="EMBL" id="DF143023">
    <property type="protein sequence ID" value="GAA39092.2"/>
    <property type="molecule type" value="Genomic_DNA"/>
</dbReference>
<evidence type="ECO:0000313" key="2">
    <source>
        <dbReference type="Proteomes" id="UP000008909"/>
    </source>
</evidence>
<dbReference type="Proteomes" id="UP000008909">
    <property type="component" value="Unassembled WGS sequence"/>
</dbReference>
<evidence type="ECO:0000313" key="1">
    <source>
        <dbReference type="EMBL" id="GAA39092.2"/>
    </source>
</evidence>
<reference key="2">
    <citation type="submission" date="2011-10" db="EMBL/GenBank/DDBJ databases">
        <title>The genome and transcriptome sequence of Clonorchis sinensis provide insights into the carcinogenic liver fluke.</title>
        <authorList>
            <person name="Wang X."/>
            <person name="Huang Y."/>
            <person name="Chen W."/>
            <person name="Liu H."/>
            <person name="Guo L."/>
            <person name="Chen Y."/>
            <person name="Luo F."/>
            <person name="Zhou W."/>
            <person name="Sun J."/>
            <person name="Mao Q."/>
            <person name="Liang P."/>
            <person name="Zhou C."/>
            <person name="Tian Y."/>
            <person name="Men J."/>
            <person name="Lv X."/>
            <person name="Huang L."/>
            <person name="Zhou J."/>
            <person name="Hu Y."/>
            <person name="Li R."/>
            <person name="Zhang F."/>
            <person name="Lei H."/>
            <person name="Li X."/>
            <person name="Hu X."/>
            <person name="Liang C."/>
            <person name="Xu J."/>
            <person name="Wu Z."/>
            <person name="Yu X."/>
        </authorList>
    </citation>
    <scope>NUCLEOTIDE SEQUENCE</scope>
    <source>
        <strain>Henan</strain>
    </source>
</reference>
<accession>H2KQL8</accession>
<proteinExistence type="predicted"/>
<protein>
    <submittedName>
        <fullName evidence="1">Uncharacterized protein</fullName>
    </submittedName>
</protein>
<gene>
    <name evidence="1" type="ORF">CLF_104246</name>
</gene>
<sequence>MESEVIPYRSKQPLACLLIHDASCDPSDLAKASVLIDTLGSEMSQRMECRKAVLIYIASDGASVERKKAAILTTCNTHDTVCTARRLRKLEPSLRCRMLIQFVDENDATRLLTSQAFLSSTQTFRTVKIEAVRTRLQRQLTRTYLLKLLEATTDNYQTDPPSVQQSVPANTLGLIQWQTSHASNPFESCASYITDDTCTHSCRITPDSNNSLLNLPTVSITSTTPSSSVGHSILPDTTNLRAQTPAIKACCCNAPAGANSSNSHSLPFVYKPDHTPHGGDRYIVSRNAVSYGHTVPLSLSPFHLLSLDVLQAFSSTLAFQD</sequence>
<dbReference type="AlphaFoldDB" id="H2KQL8"/>
<organism evidence="1 2">
    <name type="scientific">Clonorchis sinensis</name>
    <name type="common">Chinese liver fluke</name>
    <dbReference type="NCBI Taxonomy" id="79923"/>
    <lineage>
        <taxon>Eukaryota</taxon>
        <taxon>Metazoa</taxon>
        <taxon>Spiralia</taxon>
        <taxon>Lophotrochozoa</taxon>
        <taxon>Platyhelminthes</taxon>
        <taxon>Trematoda</taxon>
        <taxon>Digenea</taxon>
        <taxon>Opisthorchiida</taxon>
        <taxon>Opisthorchiata</taxon>
        <taxon>Opisthorchiidae</taxon>
        <taxon>Clonorchis</taxon>
    </lineage>
</organism>
<name>H2KQL8_CLOSI</name>
<reference evidence="1" key="1">
    <citation type="journal article" date="2011" name="Genome Biol.">
        <title>The draft genome of the carcinogenic human liver fluke Clonorchis sinensis.</title>
        <authorList>
            <person name="Wang X."/>
            <person name="Chen W."/>
            <person name="Huang Y."/>
            <person name="Sun J."/>
            <person name="Men J."/>
            <person name="Liu H."/>
            <person name="Luo F."/>
            <person name="Guo L."/>
            <person name="Lv X."/>
            <person name="Deng C."/>
            <person name="Zhou C."/>
            <person name="Fan Y."/>
            <person name="Li X."/>
            <person name="Huang L."/>
            <person name="Hu Y."/>
            <person name="Liang C."/>
            <person name="Hu X."/>
            <person name="Xu J."/>
            <person name="Yu X."/>
        </authorList>
    </citation>
    <scope>NUCLEOTIDE SEQUENCE [LARGE SCALE GENOMIC DNA]</scope>
    <source>
        <strain evidence="1">Henan</strain>
    </source>
</reference>